<dbReference type="GO" id="GO:0006629">
    <property type="term" value="P:lipid metabolic process"/>
    <property type="evidence" value="ECO:0007669"/>
    <property type="project" value="InterPro"/>
</dbReference>
<name>A0A5C3MU58_9AGAM</name>
<dbReference type="PANTHER" id="PTHR31595">
    <property type="entry name" value="LONG-CHAIN-ALCOHOL O-FATTY-ACYLTRANSFERASE 3-RELATED"/>
    <property type="match status" value="1"/>
</dbReference>
<evidence type="ECO:0000256" key="7">
    <source>
        <dbReference type="ARBA" id="ARBA00023136"/>
    </source>
</evidence>
<keyword evidence="5" id="KW-0812">Transmembrane</keyword>
<dbReference type="InterPro" id="IPR044851">
    <property type="entry name" value="Wax_synthase"/>
</dbReference>
<evidence type="ECO:0000256" key="4">
    <source>
        <dbReference type="ARBA" id="ARBA00022679"/>
    </source>
</evidence>
<dbReference type="STRING" id="5364.A0A5C3MU58"/>
<dbReference type="Pfam" id="PF13813">
    <property type="entry name" value="MBOAT_2"/>
    <property type="match status" value="1"/>
</dbReference>
<keyword evidence="7" id="KW-0472">Membrane</keyword>
<dbReference type="PANTHER" id="PTHR31595:SF57">
    <property type="entry name" value="OS04G0481900 PROTEIN"/>
    <property type="match status" value="1"/>
</dbReference>
<comment type="similarity">
    <text evidence="3">Belongs to the wax synthase family.</text>
</comment>
<dbReference type="AlphaFoldDB" id="A0A5C3MU58"/>
<proteinExistence type="inferred from homology"/>
<comment type="subcellular location">
    <subcellularLocation>
        <location evidence="1">Membrane</location>
        <topology evidence="1">Multi-pass membrane protein</topology>
    </subcellularLocation>
</comment>
<evidence type="ECO:0000313" key="9">
    <source>
        <dbReference type="EMBL" id="TFK48302.1"/>
    </source>
</evidence>
<evidence type="ECO:0000256" key="1">
    <source>
        <dbReference type="ARBA" id="ARBA00004141"/>
    </source>
</evidence>
<protein>
    <recommendedName>
        <fullName evidence="8">Wax synthase domain-containing protein</fullName>
    </recommendedName>
</protein>
<evidence type="ECO:0000256" key="6">
    <source>
        <dbReference type="ARBA" id="ARBA00022989"/>
    </source>
</evidence>
<dbReference type="Proteomes" id="UP000305948">
    <property type="component" value="Unassembled WGS sequence"/>
</dbReference>
<evidence type="ECO:0000256" key="3">
    <source>
        <dbReference type="ARBA" id="ARBA00007282"/>
    </source>
</evidence>
<keyword evidence="10" id="KW-1185">Reference proteome</keyword>
<evidence type="ECO:0000256" key="5">
    <source>
        <dbReference type="ARBA" id="ARBA00022692"/>
    </source>
</evidence>
<organism evidence="9 10">
    <name type="scientific">Heliocybe sulcata</name>
    <dbReference type="NCBI Taxonomy" id="5364"/>
    <lineage>
        <taxon>Eukaryota</taxon>
        <taxon>Fungi</taxon>
        <taxon>Dikarya</taxon>
        <taxon>Basidiomycota</taxon>
        <taxon>Agaricomycotina</taxon>
        <taxon>Agaricomycetes</taxon>
        <taxon>Gloeophyllales</taxon>
        <taxon>Gloeophyllaceae</taxon>
        <taxon>Heliocybe</taxon>
    </lineage>
</organism>
<comment type="pathway">
    <text evidence="2">Secondary metabolite biosynthesis.</text>
</comment>
<dbReference type="OrthoDB" id="1077582at2759"/>
<dbReference type="EMBL" id="ML213520">
    <property type="protein sequence ID" value="TFK48302.1"/>
    <property type="molecule type" value="Genomic_DNA"/>
</dbReference>
<evidence type="ECO:0000259" key="8">
    <source>
        <dbReference type="Pfam" id="PF13813"/>
    </source>
</evidence>
<evidence type="ECO:0000256" key="2">
    <source>
        <dbReference type="ARBA" id="ARBA00005179"/>
    </source>
</evidence>
<gene>
    <name evidence="9" type="ORF">OE88DRAFT_1737984</name>
</gene>
<evidence type="ECO:0000313" key="10">
    <source>
        <dbReference type="Proteomes" id="UP000305948"/>
    </source>
</evidence>
<dbReference type="GO" id="GO:0008374">
    <property type="term" value="F:O-acyltransferase activity"/>
    <property type="evidence" value="ECO:0007669"/>
    <property type="project" value="InterPro"/>
</dbReference>
<sequence length="419" mass="48040">MKVPFSNESSSDYTPLLVDPNGKPPFSPLRNLVLPKAVLILILGLRPRPSVKFACLTVYCLYTVYGLSMTTGDMRRDYSMGSAIMIHVAQALHFVYLTDALVEYRHERDRSDPASLPILKRWWWMLCSVYSFRGVGWNYQVANVPPHPQTPRWAFVFHRLVRAARDYLLVDLAYTYVQSNPYFMSPRPDTSPFTSQGYLFRCINILAWMTIPYCGLKMNYSLLSAACVALGIHEPRHFPDLFGSWSDAYTLRRFWGRTWHQLLRRFLTSIGKYFVNLFCFKKGTNWSSYTQLYVAFIVSGLIHMGGDAMVGKEWLGSSFPFFIAQAFAITFEDAVIAAAKRTVPESLRPWALVKLFGYSWVFLWFSVSAVWCTQWTVDAGILRAPQFSLLQTVLRAVPRTRAWNYGMQIIGVNATLSSM</sequence>
<keyword evidence="4" id="KW-0808">Transferase</keyword>
<reference evidence="9 10" key="1">
    <citation type="journal article" date="2019" name="Nat. Ecol. Evol.">
        <title>Megaphylogeny resolves global patterns of mushroom evolution.</title>
        <authorList>
            <person name="Varga T."/>
            <person name="Krizsan K."/>
            <person name="Foldi C."/>
            <person name="Dima B."/>
            <person name="Sanchez-Garcia M."/>
            <person name="Sanchez-Ramirez S."/>
            <person name="Szollosi G.J."/>
            <person name="Szarkandi J.G."/>
            <person name="Papp V."/>
            <person name="Albert L."/>
            <person name="Andreopoulos W."/>
            <person name="Angelini C."/>
            <person name="Antonin V."/>
            <person name="Barry K.W."/>
            <person name="Bougher N.L."/>
            <person name="Buchanan P."/>
            <person name="Buyck B."/>
            <person name="Bense V."/>
            <person name="Catcheside P."/>
            <person name="Chovatia M."/>
            <person name="Cooper J."/>
            <person name="Damon W."/>
            <person name="Desjardin D."/>
            <person name="Finy P."/>
            <person name="Geml J."/>
            <person name="Haridas S."/>
            <person name="Hughes K."/>
            <person name="Justo A."/>
            <person name="Karasinski D."/>
            <person name="Kautmanova I."/>
            <person name="Kiss B."/>
            <person name="Kocsube S."/>
            <person name="Kotiranta H."/>
            <person name="LaButti K.M."/>
            <person name="Lechner B.E."/>
            <person name="Liimatainen K."/>
            <person name="Lipzen A."/>
            <person name="Lukacs Z."/>
            <person name="Mihaltcheva S."/>
            <person name="Morgado L.N."/>
            <person name="Niskanen T."/>
            <person name="Noordeloos M.E."/>
            <person name="Ohm R.A."/>
            <person name="Ortiz-Santana B."/>
            <person name="Ovrebo C."/>
            <person name="Racz N."/>
            <person name="Riley R."/>
            <person name="Savchenko A."/>
            <person name="Shiryaev A."/>
            <person name="Soop K."/>
            <person name="Spirin V."/>
            <person name="Szebenyi C."/>
            <person name="Tomsovsky M."/>
            <person name="Tulloss R.E."/>
            <person name="Uehling J."/>
            <person name="Grigoriev I.V."/>
            <person name="Vagvolgyi C."/>
            <person name="Papp T."/>
            <person name="Martin F.M."/>
            <person name="Miettinen O."/>
            <person name="Hibbett D.S."/>
            <person name="Nagy L.G."/>
        </authorList>
    </citation>
    <scope>NUCLEOTIDE SEQUENCE [LARGE SCALE GENOMIC DNA]</scope>
    <source>
        <strain evidence="9 10">OMC1185</strain>
    </source>
</reference>
<feature type="domain" description="Wax synthase" evidence="8">
    <location>
        <begin position="239"/>
        <end position="323"/>
    </location>
</feature>
<keyword evidence="6" id="KW-1133">Transmembrane helix</keyword>
<accession>A0A5C3MU58</accession>
<dbReference type="GO" id="GO:0016020">
    <property type="term" value="C:membrane"/>
    <property type="evidence" value="ECO:0007669"/>
    <property type="project" value="UniProtKB-SubCell"/>
</dbReference>
<dbReference type="InterPro" id="IPR032805">
    <property type="entry name" value="Wax_synthase_dom"/>
</dbReference>